<keyword evidence="5" id="KW-0862">Zinc</keyword>
<dbReference type="FunFam" id="3.30.160.60:FF:001767">
    <property type="entry name" value="Zinc finger protein 629"/>
    <property type="match status" value="2"/>
</dbReference>
<protein>
    <recommendedName>
        <fullName evidence="8">C2H2-type domain-containing protein</fullName>
    </recommendedName>
</protein>
<dbReference type="PROSITE" id="PS00028">
    <property type="entry name" value="ZINC_FINGER_C2H2_1"/>
    <property type="match status" value="3"/>
</dbReference>
<dbReference type="GeneTree" id="ENSGT00940000161884"/>
<evidence type="ECO:0000313" key="9">
    <source>
        <dbReference type="Ensembl" id="ENSBIXP00005012578.1"/>
    </source>
</evidence>
<evidence type="ECO:0000256" key="3">
    <source>
        <dbReference type="ARBA" id="ARBA00022737"/>
    </source>
</evidence>
<dbReference type="Gene3D" id="3.30.160.60">
    <property type="entry name" value="Classic Zinc Finger"/>
    <property type="match status" value="6"/>
</dbReference>
<dbReference type="GO" id="GO:0008270">
    <property type="term" value="F:zinc ion binding"/>
    <property type="evidence" value="ECO:0007669"/>
    <property type="project" value="UniProtKB-KW"/>
</dbReference>
<dbReference type="FunFam" id="3.30.160.60:FF:002343">
    <property type="entry name" value="Zinc finger protein 33A"/>
    <property type="match status" value="1"/>
</dbReference>
<dbReference type="Pfam" id="PF00096">
    <property type="entry name" value="zf-C2H2"/>
    <property type="match status" value="3"/>
</dbReference>
<dbReference type="GO" id="GO:0003700">
    <property type="term" value="F:DNA-binding transcription factor activity"/>
    <property type="evidence" value="ECO:0007669"/>
    <property type="project" value="TreeGrafter"/>
</dbReference>
<keyword evidence="6" id="KW-0539">Nucleus</keyword>
<keyword evidence="4 7" id="KW-0863">Zinc-finger</keyword>
<comment type="subcellular location">
    <subcellularLocation>
        <location evidence="1">Nucleus</location>
    </subcellularLocation>
</comment>
<evidence type="ECO:0000256" key="2">
    <source>
        <dbReference type="ARBA" id="ARBA00022723"/>
    </source>
</evidence>
<dbReference type="GO" id="GO:0006357">
    <property type="term" value="P:regulation of transcription by RNA polymerase II"/>
    <property type="evidence" value="ECO:0007669"/>
    <property type="project" value="TreeGrafter"/>
</dbReference>
<reference evidence="9" key="2">
    <citation type="submission" date="2025-08" db="UniProtKB">
        <authorList>
            <consortium name="Ensembl"/>
        </authorList>
    </citation>
    <scope>IDENTIFICATION</scope>
</reference>
<evidence type="ECO:0000256" key="6">
    <source>
        <dbReference type="ARBA" id="ARBA00023242"/>
    </source>
</evidence>
<dbReference type="SUPFAM" id="SSF57667">
    <property type="entry name" value="beta-beta-alpha zinc fingers"/>
    <property type="match status" value="3"/>
</dbReference>
<dbReference type="GO" id="GO:0000978">
    <property type="term" value="F:RNA polymerase II cis-regulatory region sequence-specific DNA binding"/>
    <property type="evidence" value="ECO:0007669"/>
    <property type="project" value="TreeGrafter"/>
</dbReference>
<feature type="domain" description="C2H2-type" evidence="8">
    <location>
        <begin position="228"/>
        <end position="255"/>
    </location>
</feature>
<proteinExistence type="predicted"/>
<dbReference type="PANTHER" id="PTHR24390">
    <property type="entry name" value="ZINC FINGER PROTEIN"/>
    <property type="match status" value="1"/>
</dbReference>
<feature type="domain" description="C2H2-type" evidence="8">
    <location>
        <begin position="104"/>
        <end position="131"/>
    </location>
</feature>
<feature type="domain" description="C2H2-type" evidence="8">
    <location>
        <begin position="200"/>
        <end position="227"/>
    </location>
</feature>
<dbReference type="Proteomes" id="UP000429181">
    <property type="component" value="Chromosome 1"/>
</dbReference>
<evidence type="ECO:0000256" key="4">
    <source>
        <dbReference type="ARBA" id="ARBA00022771"/>
    </source>
</evidence>
<dbReference type="PANTHER" id="PTHR24390:SF260">
    <property type="entry name" value="ZINC FINGER PROTEIN 383-RELATED"/>
    <property type="match status" value="1"/>
</dbReference>
<dbReference type="FunFam" id="3.30.160.60:FF:000557">
    <property type="entry name" value="zinc finger and SCAN domain-containing protein 29"/>
    <property type="match status" value="1"/>
</dbReference>
<feature type="domain" description="C2H2-type" evidence="8">
    <location>
        <begin position="144"/>
        <end position="171"/>
    </location>
</feature>
<keyword evidence="3" id="KW-0677">Repeat</keyword>
<dbReference type="PROSITE" id="PS50157">
    <property type="entry name" value="ZINC_FINGER_C2H2_2"/>
    <property type="match status" value="5"/>
</dbReference>
<evidence type="ECO:0000259" key="8">
    <source>
        <dbReference type="PROSITE" id="PS50157"/>
    </source>
</evidence>
<name>A0A4W2G2G8_BOBOX</name>
<organism evidence="9 10">
    <name type="scientific">Bos indicus x Bos taurus</name>
    <name type="common">Hybrid cattle</name>
    <dbReference type="NCBI Taxonomy" id="30522"/>
    <lineage>
        <taxon>Eukaryota</taxon>
        <taxon>Metazoa</taxon>
        <taxon>Chordata</taxon>
        <taxon>Craniata</taxon>
        <taxon>Vertebrata</taxon>
        <taxon>Euteleostomi</taxon>
        <taxon>Mammalia</taxon>
        <taxon>Eutheria</taxon>
        <taxon>Laurasiatheria</taxon>
        <taxon>Artiodactyla</taxon>
        <taxon>Ruminantia</taxon>
        <taxon>Pecora</taxon>
        <taxon>Bovidae</taxon>
        <taxon>Bovinae</taxon>
        <taxon>Bos</taxon>
    </lineage>
</organism>
<dbReference type="SMART" id="SM00355">
    <property type="entry name" value="ZnF_C2H2"/>
    <property type="match status" value="5"/>
</dbReference>
<dbReference type="InterPro" id="IPR036236">
    <property type="entry name" value="Znf_C2H2_sf"/>
</dbReference>
<evidence type="ECO:0000313" key="10">
    <source>
        <dbReference type="Proteomes" id="UP000429181"/>
    </source>
</evidence>
<evidence type="ECO:0000256" key="1">
    <source>
        <dbReference type="ARBA" id="ARBA00004123"/>
    </source>
</evidence>
<accession>A0A4W2G2G8</accession>
<sequence>MFHPQINQGRSHTAFVEKSKRVVFQNVDPGKYHKRDYISGRQWENLHGIGQGKLVHQPRDLGKAIVHQRPFVGKRPFRLLRYGESFRKSERLMCRMTHQKENPSKCSVCGKCFGRSRSLVQHQRIHTGEKPFKCLNCGKREKNYTCGECGKCCSQSSSLIIHQRTHTGQKPYQCGECGRSFTNSSHFSAHQRGHTGKNPYKCVDCEKSFNNCRRFREDRRVHTGEKPYRCSQCGRHFSKSFVLIKLREVHVREKLLPPLPVFCSPENALKGKKLMTSGRLYNDELFSS</sequence>
<reference evidence="9 10" key="1">
    <citation type="submission" date="2018-11" db="EMBL/GenBank/DDBJ databases">
        <title>Haplotype-resolved cattle genomes.</title>
        <authorList>
            <person name="Low W.Y."/>
            <person name="Tearle R."/>
            <person name="Bickhart D.M."/>
            <person name="Rosen B.D."/>
            <person name="Koren S."/>
            <person name="Rhie A."/>
            <person name="Hiendleder S."/>
            <person name="Phillippy A.M."/>
            <person name="Smith T.P.L."/>
            <person name="Williams J.L."/>
        </authorList>
    </citation>
    <scope>NUCLEOTIDE SEQUENCE [LARGE SCALE GENOMIC DNA]</scope>
</reference>
<dbReference type="FunFam" id="3.30.160.60:FF:001049">
    <property type="entry name" value="zinc finger protein 319"/>
    <property type="match status" value="1"/>
</dbReference>
<dbReference type="GO" id="GO:0005634">
    <property type="term" value="C:nucleus"/>
    <property type="evidence" value="ECO:0007669"/>
    <property type="project" value="UniProtKB-SubCell"/>
</dbReference>
<feature type="domain" description="C2H2-type" evidence="8">
    <location>
        <begin position="172"/>
        <end position="199"/>
    </location>
</feature>
<evidence type="ECO:0000256" key="5">
    <source>
        <dbReference type="ARBA" id="ARBA00022833"/>
    </source>
</evidence>
<dbReference type="InterPro" id="IPR013087">
    <property type="entry name" value="Znf_C2H2_type"/>
</dbReference>
<dbReference type="AlphaFoldDB" id="A0A4W2G2G8"/>
<keyword evidence="2" id="KW-0479">Metal-binding</keyword>
<dbReference type="Ensembl" id="ENSBIXT00005022008.1">
    <property type="protein sequence ID" value="ENSBIXP00005012578.1"/>
    <property type="gene ID" value="ENSBIXG00005016780.1"/>
</dbReference>
<evidence type="ECO:0000256" key="7">
    <source>
        <dbReference type="PROSITE-ProRule" id="PRU00042"/>
    </source>
</evidence>